<evidence type="ECO:0000256" key="1">
    <source>
        <dbReference type="SAM" id="Phobius"/>
    </source>
</evidence>
<gene>
    <name evidence="3" type="primary">LOC127751536</name>
</gene>
<organism evidence="2 3">
    <name type="scientific">Frankliniella occidentalis</name>
    <name type="common">Western flower thrips</name>
    <name type="synonym">Euthrips occidentalis</name>
    <dbReference type="NCBI Taxonomy" id="133901"/>
    <lineage>
        <taxon>Eukaryota</taxon>
        <taxon>Metazoa</taxon>
        <taxon>Ecdysozoa</taxon>
        <taxon>Arthropoda</taxon>
        <taxon>Hexapoda</taxon>
        <taxon>Insecta</taxon>
        <taxon>Pterygota</taxon>
        <taxon>Neoptera</taxon>
        <taxon>Paraneoptera</taxon>
        <taxon>Thysanoptera</taxon>
        <taxon>Terebrantia</taxon>
        <taxon>Thripoidea</taxon>
        <taxon>Thripidae</taxon>
        <taxon>Frankliniella</taxon>
    </lineage>
</organism>
<evidence type="ECO:0000313" key="3">
    <source>
        <dbReference type="RefSeq" id="XP_052131186.1"/>
    </source>
</evidence>
<accession>A0A9C6XUK9</accession>
<feature type="transmembrane region" description="Helical" evidence="1">
    <location>
        <begin position="6"/>
        <end position="36"/>
    </location>
</feature>
<sequence length="105" mass="12243">MYEATYYYVVAEGVIICSTTSASQAVTVLYCLFFIFNMEFPQKAGHTWEFLQRYFFQNNPEEGSKNPKKKVQFGNATARVNSFIRDVVRYQLNEVNLEEEEADDL</sequence>
<protein>
    <submittedName>
        <fullName evidence="3">Uncharacterized protein LOC127751536</fullName>
    </submittedName>
</protein>
<dbReference type="OrthoDB" id="6775561at2759"/>
<keyword evidence="2" id="KW-1185">Reference proteome</keyword>
<keyword evidence="1" id="KW-0812">Transmembrane</keyword>
<keyword evidence="1" id="KW-1133">Transmembrane helix</keyword>
<dbReference type="Proteomes" id="UP000504606">
    <property type="component" value="Unplaced"/>
</dbReference>
<dbReference type="RefSeq" id="XP_052131186.1">
    <property type="nucleotide sequence ID" value="XM_052275226.1"/>
</dbReference>
<keyword evidence="1" id="KW-0472">Membrane</keyword>
<reference evidence="3" key="1">
    <citation type="submission" date="2025-08" db="UniProtKB">
        <authorList>
            <consortium name="RefSeq"/>
        </authorList>
    </citation>
    <scope>IDENTIFICATION</scope>
    <source>
        <tissue evidence="3">Whole organism</tissue>
    </source>
</reference>
<dbReference type="GeneID" id="127751536"/>
<evidence type="ECO:0000313" key="2">
    <source>
        <dbReference type="Proteomes" id="UP000504606"/>
    </source>
</evidence>
<dbReference type="AlphaFoldDB" id="A0A9C6XUK9"/>
<proteinExistence type="predicted"/>
<name>A0A9C6XUK9_FRAOC</name>
<dbReference type="KEGG" id="foc:127751536"/>